<dbReference type="EMBL" id="CAJOBA010012309">
    <property type="protein sequence ID" value="CAF3874609.1"/>
    <property type="molecule type" value="Genomic_DNA"/>
</dbReference>
<sequence>TLECRIKHANVGSALNVTQAFFNERNKQQTQSQQETKSALKQ</sequence>
<protein>
    <submittedName>
        <fullName evidence="1">Uncharacterized protein</fullName>
    </submittedName>
</protein>
<accession>A0A8S2KWW6</accession>
<evidence type="ECO:0000313" key="2">
    <source>
        <dbReference type="Proteomes" id="UP000682733"/>
    </source>
</evidence>
<organism evidence="1 2">
    <name type="scientific">Didymodactylos carnosus</name>
    <dbReference type="NCBI Taxonomy" id="1234261"/>
    <lineage>
        <taxon>Eukaryota</taxon>
        <taxon>Metazoa</taxon>
        <taxon>Spiralia</taxon>
        <taxon>Gnathifera</taxon>
        <taxon>Rotifera</taxon>
        <taxon>Eurotatoria</taxon>
        <taxon>Bdelloidea</taxon>
        <taxon>Philodinida</taxon>
        <taxon>Philodinidae</taxon>
        <taxon>Didymodactylos</taxon>
    </lineage>
</organism>
<feature type="non-terminal residue" evidence="1">
    <location>
        <position position="1"/>
    </location>
</feature>
<evidence type="ECO:0000313" key="1">
    <source>
        <dbReference type="EMBL" id="CAF3874609.1"/>
    </source>
</evidence>
<dbReference type="Proteomes" id="UP000682733">
    <property type="component" value="Unassembled WGS sequence"/>
</dbReference>
<reference evidence="1" key="1">
    <citation type="submission" date="2021-02" db="EMBL/GenBank/DDBJ databases">
        <authorList>
            <person name="Nowell W R."/>
        </authorList>
    </citation>
    <scope>NUCLEOTIDE SEQUENCE</scope>
</reference>
<name>A0A8S2KWW6_9BILA</name>
<comment type="caution">
    <text evidence="1">The sequence shown here is derived from an EMBL/GenBank/DDBJ whole genome shotgun (WGS) entry which is preliminary data.</text>
</comment>
<gene>
    <name evidence="1" type="ORF">TMI583_LOCUS19769</name>
</gene>
<proteinExistence type="predicted"/>
<dbReference type="AlphaFoldDB" id="A0A8S2KWW6"/>